<gene>
    <name evidence="2" type="ORF">H9X81_05165</name>
</gene>
<sequence length="239" mass="27408">MMLNIAHRGFSGKYPENTLLAFQKGIEAGADGFEFDTHLTRDGEIVIIHDERLDRTTNAQGFVKDYTLEELRKVDASKPFPECGFCGIPTLREYFELIRGRDLITNIELKNGIFWYEGMEEKVIAMIREYGLEERVILSSFNHRSVMKCKALAQEIRCGFLTMSWLERPGEYTAARGVECYHPLYLTLDRETVDELHGHGIRINTWTVNEEADLARMKELGVDAVIGNFPDRAAAYCRD</sequence>
<dbReference type="EMBL" id="JACSNR010000004">
    <property type="protein sequence ID" value="MBM6923083.1"/>
    <property type="molecule type" value="Genomic_DNA"/>
</dbReference>
<dbReference type="SUPFAM" id="SSF51695">
    <property type="entry name" value="PLC-like phosphodiesterases"/>
    <property type="match status" value="1"/>
</dbReference>
<feature type="domain" description="GP-PDE" evidence="1">
    <location>
        <begin position="2"/>
        <end position="237"/>
    </location>
</feature>
<evidence type="ECO:0000313" key="3">
    <source>
        <dbReference type="Proteomes" id="UP000724149"/>
    </source>
</evidence>
<reference evidence="2 3" key="1">
    <citation type="journal article" date="2021" name="Sci. Rep.">
        <title>The distribution of antibiotic resistance genes in chicken gut microbiota commensals.</title>
        <authorList>
            <person name="Juricova H."/>
            <person name="Matiasovicova J."/>
            <person name="Kubasova T."/>
            <person name="Cejkova D."/>
            <person name="Rychlik I."/>
        </authorList>
    </citation>
    <scope>NUCLEOTIDE SEQUENCE [LARGE SCALE GENOMIC DNA]</scope>
    <source>
        <strain evidence="2 3">An564</strain>
    </source>
</reference>
<dbReference type="PANTHER" id="PTHR46211">
    <property type="entry name" value="GLYCEROPHOSPHORYL DIESTER PHOSPHODIESTERASE"/>
    <property type="match status" value="1"/>
</dbReference>
<accession>A0ABS2GNI0</accession>
<organism evidence="2 3">
    <name type="scientific">Hydrogenoanaerobacterium saccharovorans</name>
    <dbReference type="NCBI Taxonomy" id="474960"/>
    <lineage>
        <taxon>Bacteria</taxon>
        <taxon>Bacillati</taxon>
        <taxon>Bacillota</taxon>
        <taxon>Clostridia</taxon>
        <taxon>Eubacteriales</taxon>
        <taxon>Oscillospiraceae</taxon>
        <taxon>Hydrogenoanaerobacterium</taxon>
    </lineage>
</organism>
<dbReference type="Pfam" id="PF03009">
    <property type="entry name" value="GDPD"/>
    <property type="match status" value="1"/>
</dbReference>
<dbReference type="PANTHER" id="PTHR46211:SF1">
    <property type="entry name" value="GLYCEROPHOSPHODIESTER PHOSPHODIESTERASE, CYTOPLASMIC"/>
    <property type="match status" value="1"/>
</dbReference>
<evidence type="ECO:0000259" key="1">
    <source>
        <dbReference type="PROSITE" id="PS51704"/>
    </source>
</evidence>
<dbReference type="CDD" id="cd08563">
    <property type="entry name" value="GDPD_TtGDE_like"/>
    <property type="match status" value="1"/>
</dbReference>
<dbReference type="InterPro" id="IPR030395">
    <property type="entry name" value="GP_PDE_dom"/>
</dbReference>
<dbReference type="PROSITE" id="PS51704">
    <property type="entry name" value="GP_PDE"/>
    <property type="match status" value="1"/>
</dbReference>
<comment type="caution">
    <text evidence="2">The sequence shown here is derived from an EMBL/GenBank/DDBJ whole genome shotgun (WGS) entry which is preliminary data.</text>
</comment>
<evidence type="ECO:0000313" key="2">
    <source>
        <dbReference type="EMBL" id="MBM6923083.1"/>
    </source>
</evidence>
<name>A0ABS2GNI0_9FIRM</name>
<proteinExistence type="predicted"/>
<protein>
    <submittedName>
        <fullName evidence="2">Glycerophosphodiester phosphodiesterase</fullName>
    </submittedName>
</protein>
<dbReference type="Gene3D" id="3.20.20.190">
    <property type="entry name" value="Phosphatidylinositol (PI) phosphodiesterase"/>
    <property type="match status" value="1"/>
</dbReference>
<dbReference type="Proteomes" id="UP000724149">
    <property type="component" value="Unassembled WGS sequence"/>
</dbReference>
<keyword evidence="3" id="KW-1185">Reference proteome</keyword>
<dbReference type="InterPro" id="IPR017946">
    <property type="entry name" value="PLC-like_Pdiesterase_TIM-brl"/>
</dbReference>